<dbReference type="SUPFAM" id="SSF50998">
    <property type="entry name" value="Quinoprotein alcohol dehydrogenase-like"/>
    <property type="match status" value="1"/>
</dbReference>
<dbReference type="EMBL" id="QBKI01000003">
    <property type="protein sequence ID" value="PTX19995.1"/>
    <property type="molecule type" value="Genomic_DNA"/>
</dbReference>
<dbReference type="InterPro" id="IPR011047">
    <property type="entry name" value="Quinoprotein_ADH-like_sf"/>
</dbReference>
<accession>A0A2T5YL04</accession>
<protein>
    <submittedName>
        <fullName evidence="2">LVIVD repeat-containing protein</fullName>
    </submittedName>
</protein>
<dbReference type="OrthoDB" id="1521841at2"/>
<dbReference type="PROSITE" id="PS51257">
    <property type="entry name" value="PROKAR_LIPOPROTEIN"/>
    <property type="match status" value="1"/>
</dbReference>
<reference evidence="2 3" key="1">
    <citation type="submission" date="2018-04" db="EMBL/GenBank/DDBJ databases">
        <title>Genomic Encyclopedia of Archaeal and Bacterial Type Strains, Phase II (KMG-II): from individual species to whole genera.</title>
        <authorList>
            <person name="Goeker M."/>
        </authorList>
    </citation>
    <scope>NUCLEOTIDE SEQUENCE [LARGE SCALE GENOMIC DNA]</scope>
    <source>
        <strain evidence="2 3">DSM 100162</strain>
    </source>
</reference>
<sequence>MNRLYFIALAVLGAGTLFSCTSDTNPTPVNDGAQGAGGSMARFAISGNHLYTVDHFGLNLFDISNPEDPQQGQRVPIGVGIETIFPFEDKLFIGTQTGMHIYNVQQPESPRHLSQYQHVVSCDPVVTDGRYAYVTLSTGTACRLAINELQIVDLQNIASPTLLKQYSMTNPKGLGIDKGKLFVCDEGLKVYDATDVMALKLEQHFQINAFDVIPDNGRLLVIGSDGLYQFTYENGKLELLSTILIKPST</sequence>
<dbReference type="Pfam" id="PF08309">
    <property type="entry name" value="LVIVD"/>
    <property type="match status" value="2"/>
</dbReference>
<dbReference type="InterPro" id="IPR013211">
    <property type="entry name" value="LVIVD"/>
</dbReference>
<keyword evidence="1" id="KW-0732">Signal</keyword>
<proteinExistence type="predicted"/>
<keyword evidence="3" id="KW-1185">Reference proteome</keyword>
<feature type="chain" id="PRO_5015787614" evidence="1">
    <location>
        <begin position="20"/>
        <end position="249"/>
    </location>
</feature>
<dbReference type="Proteomes" id="UP000244225">
    <property type="component" value="Unassembled WGS sequence"/>
</dbReference>
<comment type="caution">
    <text evidence="2">The sequence shown here is derived from an EMBL/GenBank/DDBJ whole genome shotgun (WGS) entry which is preliminary data.</text>
</comment>
<gene>
    <name evidence="2" type="ORF">C8N40_10367</name>
</gene>
<dbReference type="AlphaFoldDB" id="A0A2T5YL04"/>
<dbReference type="RefSeq" id="WP_108211036.1">
    <property type="nucleotide sequence ID" value="NZ_QBKI01000003.1"/>
</dbReference>
<evidence type="ECO:0000256" key="1">
    <source>
        <dbReference type="SAM" id="SignalP"/>
    </source>
</evidence>
<name>A0A2T5YL04_9BACT</name>
<evidence type="ECO:0000313" key="2">
    <source>
        <dbReference type="EMBL" id="PTX19995.1"/>
    </source>
</evidence>
<feature type="signal peptide" evidence="1">
    <location>
        <begin position="1"/>
        <end position="19"/>
    </location>
</feature>
<evidence type="ECO:0000313" key="3">
    <source>
        <dbReference type="Proteomes" id="UP000244225"/>
    </source>
</evidence>
<organism evidence="2 3">
    <name type="scientific">Pontibacter mucosus</name>
    <dbReference type="NCBI Taxonomy" id="1649266"/>
    <lineage>
        <taxon>Bacteria</taxon>
        <taxon>Pseudomonadati</taxon>
        <taxon>Bacteroidota</taxon>
        <taxon>Cytophagia</taxon>
        <taxon>Cytophagales</taxon>
        <taxon>Hymenobacteraceae</taxon>
        <taxon>Pontibacter</taxon>
    </lineage>
</organism>